<keyword evidence="2 6" id="KW-0698">rRNA processing</keyword>
<comment type="similarity">
    <text evidence="1 6">Belongs to the methyltransferase superfamily. RsmH family.</text>
</comment>
<dbReference type="EC" id="2.1.1.199" evidence="6"/>
<dbReference type="SUPFAM" id="SSF81799">
    <property type="entry name" value="Putative methyltransferase TM0872, insert domain"/>
    <property type="match status" value="1"/>
</dbReference>
<evidence type="ECO:0000256" key="5">
    <source>
        <dbReference type="ARBA" id="ARBA00022691"/>
    </source>
</evidence>
<dbReference type="Gene3D" id="3.40.50.150">
    <property type="entry name" value="Vaccinia Virus protein VP39"/>
    <property type="match status" value="1"/>
</dbReference>
<accession>A0A1F7IHF9</accession>
<evidence type="ECO:0000313" key="8">
    <source>
        <dbReference type="Proteomes" id="UP000179270"/>
    </source>
</evidence>
<sequence>MHTPVLLQEAIEGLNIKKDGLYIDATAGEGGHLTEIARLGRKVLGIDQDEEQIKKLSVILGSPTLRRTTPESSLDSGRASLSLARMTNKIVLVQGNFKDIEKLAKENNFFPVDGILFDLGLSMYQLKKSGRGFSYKNLAEPLDMRISSAIESKASYLINNLEQNELYEIFARYGEEINSLAISKTVVRARSLKPIEKVGDLLQIIDEATGEKDNKTYARIFQALRISVNNELENLKKVLEGSLKILRKKGRLVVISFHSLEDRIVKQFINNNNLKQINKKLIKSTNRSNFERSAKMRVISYEKSI</sequence>
<comment type="catalytic activity">
    <reaction evidence="6">
        <text>cytidine(1402) in 16S rRNA + S-adenosyl-L-methionine = N(4)-methylcytidine(1402) in 16S rRNA + S-adenosyl-L-homocysteine + H(+)</text>
        <dbReference type="Rhea" id="RHEA:42928"/>
        <dbReference type="Rhea" id="RHEA-COMP:10286"/>
        <dbReference type="Rhea" id="RHEA-COMP:10287"/>
        <dbReference type="ChEBI" id="CHEBI:15378"/>
        <dbReference type="ChEBI" id="CHEBI:57856"/>
        <dbReference type="ChEBI" id="CHEBI:59789"/>
        <dbReference type="ChEBI" id="CHEBI:74506"/>
        <dbReference type="ChEBI" id="CHEBI:82748"/>
        <dbReference type="EC" id="2.1.1.199"/>
    </reaction>
</comment>
<dbReference type="PIRSF" id="PIRSF004486">
    <property type="entry name" value="MraW"/>
    <property type="match status" value="1"/>
</dbReference>
<keyword evidence="3 6" id="KW-0489">Methyltransferase</keyword>
<dbReference type="GO" id="GO:0071424">
    <property type="term" value="F:rRNA (cytosine-N4-)-methyltransferase activity"/>
    <property type="evidence" value="ECO:0007669"/>
    <property type="project" value="UniProtKB-UniRule"/>
</dbReference>
<feature type="binding site" evidence="6">
    <location>
        <begin position="30"/>
        <end position="32"/>
    </location>
    <ligand>
        <name>S-adenosyl-L-methionine</name>
        <dbReference type="ChEBI" id="CHEBI:59789"/>
    </ligand>
</feature>
<evidence type="ECO:0000313" key="7">
    <source>
        <dbReference type="EMBL" id="OGK42755.1"/>
    </source>
</evidence>
<name>A0A1F7IHF9_9BACT</name>
<dbReference type="GO" id="GO:0070475">
    <property type="term" value="P:rRNA base methylation"/>
    <property type="evidence" value="ECO:0007669"/>
    <property type="project" value="UniProtKB-UniRule"/>
</dbReference>
<evidence type="ECO:0000256" key="2">
    <source>
        <dbReference type="ARBA" id="ARBA00022552"/>
    </source>
</evidence>
<protein>
    <recommendedName>
        <fullName evidence="6">Ribosomal RNA small subunit methyltransferase H</fullName>
        <ecNumber evidence="6">2.1.1.199</ecNumber>
    </recommendedName>
    <alternativeName>
        <fullName evidence="6">16S rRNA m(4)C1402 methyltransferase</fullName>
    </alternativeName>
    <alternativeName>
        <fullName evidence="6">rRNA (cytosine-N(4)-)-methyltransferase RsmH</fullName>
    </alternativeName>
</protein>
<gene>
    <name evidence="6" type="primary">rsmH</name>
    <name evidence="7" type="ORF">A3A74_00895</name>
</gene>
<evidence type="ECO:0000256" key="6">
    <source>
        <dbReference type="HAMAP-Rule" id="MF_01007"/>
    </source>
</evidence>
<dbReference type="SUPFAM" id="SSF53335">
    <property type="entry name" value="S-adenosyl-L-methionine-dependent methyltransferases"/>
    <property type="match status" value="1"/>
</dbReference>
<evidence type="ECO:0000256" key="4">
    <source>
        <dbReference type="ARBA" id="ARBA00022679"/>
    </source>
</evidence>
<feature type="binding site" evidence="6">
    <location>
        <position position="125"/>
    </location>
    <ligand>
        <name>S-adenosyl-L-methionine</name>
        <dbReference type="ChEBI" id="CHEBI:59789"/>
    </ligand>
</feature>
<comment type="function">
    <text evidence="6">Specifically methylates the N4 position of cytidine in position 1402 (C1402) of 16S rRNA.</text>
</comment>
<dbReference type="PANTHER" id="PTHR11265:SF0">
    <property type="entry name" value="12S RRNA N4-METHYLCYTIDINE METHYLTRANSFERASE"/>
    <property type="match status" value="1"/>
</dbReference>
<dbReference type="AlphaFoldDB" id="A0A1F7IHF9"/>
<feature type="binding site" evidence="6">
    <location>
        <position position="97"/>
    </location>
    <ligand>
        <name>S-adenosyl-L-methionine</name>
        <dbReference type="ChEBI" id="CHEBI:59789"/>
    </ligand>
</feature>
<dbReference type="HAMAP" id="MF_01007">
    <property type="entry name" value="16SrRNA_methyltr_H"/>
    <property type="match status" value="1"/>
</dbReference>
<dbReference type="InterPro" id="IPR029063">
    <property type="entry name" value="SAM-dependent_MTases_sf"/>
</dbReference>
<keyword evidence="5 6" id="KW-0949">S-adenosyl-L-methionine</keyword>
<feature type="binding site" evidence="6">
    <location>
        <position position="47"/>
    </location>
    <ligand>
        <name>S-adenosyl-L-methionine</name>
        <dbReference type="ChEBI" id="CHEBI:59789"/>
    </ligand>
</feature>
<dbReference type="EMBL" id="MGAF01000004">
    <property type="protein sequence ID" value="OGK42755.1"/>
    <property type="molecule type" value="Genomic_DNA"/>
</dbReference>
<organism evidence="7 8">
    <name type="scientific">Candidatus Roizmanbacteria bacterium RIFCSPLOWO2_01_FULL_35_13</name>
    <dbReference type="NCBI Taxonomy" id="1802055"/>
    <lineage>
        <taxon>Bacteria</taxon>
        <taxon>Candidatus Roizmaniibacteriota</taxon>
    </lineage>
</organism>
<reference evidence="7 8" key="1">
    <citation type="journal article" date="2016" name="Nat. Commun.">
        <title>Thousands of microbial genomes shed light on interconnected biogeochemical processes in an aquifer system.</title>
        <authorList>
            <person name="Anantharaman K."/>
            <person name="Brown C.T."/>
            <person name="Hug L.A."/>
            <person name="Sharon I."/>
            <person name="Castelle C.J."/>
            <person name="Probst A.J."/>
            <person name="Thomas B.C."/>
            <person name="Singh A."/>
            <person name="Wilkins M.J."/>
            <person name="Karaoz U."/>
            <person name="Brodie E.L."/>
            <person name="Williams K.H."/>
            <person name="Hubbard S.S."/>
            <person name="Banfield J.F."/>
        </authorList>
    </citation>
    <scope>NUCLEOTIDE SEQUENCE [LARGE SCALE GENOMIC DNA]</scope>
</reference>
<dbReference type="InterPro" id="IPR002903">
    <property type="entry name" value="RsmH"/>
</dbReference>
<dbReference type="Pfam" id="PF01795">
    <property type="entry name" value="Methyltransf_5"/>
    <property type="match status" value="2"/>
</dbReference>
<dbReference type="NCBIfam" id="TIGR00006">
    <property type="entry name" value="16S rRNA (cytosine(1402)-N(4))-methyltransferase RsmH"/>
    <property type="match status" value="1"/>
</dbReference>
<dbReference type="Gene3D" id="1.10.150.170">
    <property type="entry name" value="Putative methyltransferase TM0872, insert domain"/>
    <property type="match status" value="1"/>
</dbReference>
<comment type="caution">
    <text evidence="7">The sequence shown here is derived from an EMBL/GenBank/DDBJ whole genome shotgun (WGS) entry which is preliminary data.</text>
</comment>
<evidence type="ECO:0000256" key="3">
    <source>
        <dbReference type="ARBA" id="ARBA00022603"/>
    </source>
</evidence>
<keyword evidence="6" id="KW-0963">Cytoplasm</keyword>
<dbReference type="PANTHER" id="PTHR11265">
    <property type="entry name" value="S-ADENOSYL-METHYLTRANSFERASE MRAW"/>
    <property type="match status" value="1"/>
</dbReference>
<dbReference type="STRING" id="1802055.A3A74_00895"/>
<dbReference type="InterPro" id="IPR023397">
    <property type="entry name" value="SAM-dep_MeTrfase_MraW_recog"/>
</dbReference>
<keyword evidence="4 6" id="KW-0808">Transferase</keyword>
<dbReference type="GO" id="GO:0005737">
    <property type="term" value="C:cytoplasm"/>
    <property type="evidence" value="ECO:0007669"/>
    <property type="project" value="UniProtKB-SubCell"/>
</dbReference>
<evidence type="ECO:0000256" key="1">
    <source>
        <dbReference type="ARBA" id="ARBA00010396"/>
    </source>
</evidence>
<feature type="binding site" evidence="6">
    <location>
        <position position="118"/>
    </location>
    <ligand>
        <name>S-adenosyl-L-methionine</name>
        <dbReference type="ChEBI" id="CHEBI:59789"/>
    </ligand>
</feature>
<proteinExistence type="inferred from homology"/>
<comment type="subcellular location">
    <subcellularLocation>
        <location evidence="6">Cytoplasm</location>
    </subcellularLocation>
</comment>
<dbReference type="Proteomes" id="UP000179270">
    <property type="component" value="Unassembled WGS sequence"/>
</dbReference>